<comment type="caution">
    <text evidence="2">The sequence shown here is derived from an EMBL/GenBank/DDBJ whole genome shotgun (WGS) entry which is preliminary data.</text>
</comment>
<evidence type="ECO:0000256" key="1">
    <source>
        <dbReference type="SAM" id="SignalP"/>
    </source>
</evidence>
<sequence length="321" mass="36370">MWFAKRLTLVLLILRDTAASFLRVESGHQQILIDGRDPYMGFVTRLHFDQLTCIRALTIHCLKPLTGAEEIDILYSECENNQWKVVHYANTKEKYVLKWEVVARQLLISSQIVLSIVDVQVETCTIYGNATHFLNPCHRPRRHQRHHDISQQSLHVEEVSHPRLKRSTEYVLPEVYRTDASPYDIPVDVVIPQNRTVVIQTGVTLRFGNNAGFTVRGVLIANGTKAAPITFEPQIDQWKGIEIINASSPSRFSFANVSGSSLGITLRSGVPPLIDNVISEWNQYGFDFQTIASVQIVSSAALNNEKDGFRIRTKVDRFGRT</sequence>
<name>A0AAD5MMM8_PARTN</name>
<evidence type="ECO:0000313" key="3">
    <source>
        <dbReference type="Proteomes" id="UP001196413"/>
    </source>
</evidence>
<evidence type="ECO:0000313" key="2">
    <source>
        <dbReference type="EMBL" id="KAJ1350626.1"/>
    </source>
</evidence>
<protein>
    <submittedName>
        <fullName evidence="2">Uncharacterized protein</fullName>
    </submittedName>
</protein>
<dbReference type="SUPFAM" id="SSF51126">
    <property type="entry name" value="Pectin lyase-like"/>
    <property type="match status" value="1"/>
</dbReference>
<dbReference type="EMBL" id="JAHQIW010000901">
    <property type="protein sequence ID" value="KAJ1350626.1"/>
    <property type="molecule type" value="Genomic_DNA"/>
</dbReference>
<keyword evidence="1" id="KW-0732">Signal</keyword>
<proteinExistence type="predicted"/>
<accession>A0AAD5MMM8</accession>
<dbReference type="InterPro" id="IPR011050">
    <property type="entry name" value="Pectin_lyase_fold/virulence"/>
</dbReference>
<feature type="signal peptide" evidence="1">
    <location>
        <begin position="1"/>
        <end position="19"/>
    </location>
</feature>
<reference evidence="2" key="1">
    <citation type="submission" date="2021-06" db="EMBL/GenBank/DDBJ databases">
        <title>Parelaphostrongylus tenuis whole genome reference sequence.</title>
        <authorList>
            <person name="Garwood T.J."/>
            <person name="Larsen P.A."/>
            <person name="Fountain-Jones N.M."/>
            <person name="Garbe J.R."/>
            <person name="Macchietto M.G."/>
            <person name="Kania S.A."/>
            <person name="Gerhold R.W."/>
            <person name="Richards J.E."/>
            <person name="Wolf T.M."/>
        </authorList>
    </citation>
    <scope>NUCLEOTIDE SEQUENCE</scope>
    <source>
        <strain evidence="2">MNPRO001-30</strain>
        <tissue evidence="2">Meninges</tissue>
    </source>
</reference>
<dbReference type="AlphaFoldDB" id="A0AAD5MMM8"/>
<feature type="chain" id="PRO_5042268304" evidence="1">
    <location>
        <begin position="20"/>
        <end position="321"/>
    </location>
</feature>
<gene>
    <name evidence="2" type="ORF">KIN20_006456</name>
</gene>
<keyword evidence="3" id="KW-1185">Reference proteome</keyword>
<organism evidence="2 3">
    <name type="scientific">Parelaphostrongylus tenuis</name>
    <name type="common">Meningeal worm</name>
    <dbReference type="NCBI Taxonomy" id="148309"/>
    <lineage>
        <taxon>Eukaryota</taxon>
        <taxon>Metazoa</taxon>
        <taxon>Ecdysozoa</taxon>
        <taxon>Nematoda</taxon>
        <taxon>Chromadorea</taxon>
        <taxon>Rhabditida</taxon>
        <taxon>Rhabditina</taxon>
        <taxon>Rhabditomorpha</taxon>
        <taxon>Strongyloidea</taxon>
        <taxon>Metastrongylidae</taxon>
        <taxon>Parelaphostrongylus</taxon>
    </lineage>
</organism>
<dbReference type="Proteomes" id="UP001196413">
    <property type="component" value="Unassembled WGS sequence"/>
</dbReference>